<dbReference type="InterPro" id="IPR049483">
    <property type="entry name" value="FAF1_2-like_UAS"/>
</dbReference>
<dbReference type="GO" id="GO:0019787">
    <property type="term" value="F:ubiquitin-like protein transferase activity"/>
    <property type="evidence" value="ECO:0007669"/>
    <property type="project" value="InterPro"/>
</dbReference>
<dbReference type="SMART" id="SM00594">
    <property type="entry name" value="UAS"/>
    <property type="match status" value="1"/>
</dbReference>
<proteinExistence type="predicted"/>
<dbReference type="GO" id="GO:0036503">
    <property type="term" value="P:ERAD pathway"/>
    <property type="evidence" value="ECO:0007669"/>
    <property type="project" value="TreeGrafter"/>
</dbReference>
<feature type="region of interest" description="Disordered" evidence="3">
    <location>
        <begin position="239"/>
        <end position="289"/>
    </location>
</feature>
<dbReference type="AlphaFoldDB" id="A0A914H4Z4"/>
<dbReference type="GO" id="GO:0006914">
    <property type="term" value="P:autophagy"/>
    <property type="evidence" value="ECO:0007669"/>
    <property type="project" value="UniProtKB-KW"/>
</dbReference>
<dbReference type="Pfam" id="PF00789">
    <property type="entry name" value="UBX"/>
    <property type="match status" value="1"/>
</dbReference>
<dbReference type="InterPro" id="IPR029071">
    <property type="entry name" value="Ubiquitin-like_domsf"/>
</dbReference>
<dbReference type="Pfam" id="PF21021">
    <property type="entry name" value="FAF1"/>
    <property type="match status" value="1"/>
</dbReference>
<dbReference type="InterPro" id="IPR036249">
    <property type="entry name" value="Thioredoxin-like_sf"/>
</dbReference>
<dbReference type="GO" id="GO:0005634">
    <property type="term" value="C:nucleus"/>
    <property type="evidence" value="ECO:0007669"/>
    <property type="project" value="TreeGrafter"/>
</dbReference>
<name>A0A914H4Z4_GLORO</name>
<reference evidence="6" key="1">
    <citation type="submission" date="2022-11" db="UniProtKB">
        <authorList>
            <consortium name="WormBaseParasite"/>
        </authorList>
    </citation>
    <scope>IDENTIFICATION</scope>
</reference>
<dbReference type="PANTHER" id="PTHR23322:SF96">
    <property type="entry name" value="FAS-ASSOCIATED FACTOR 1"/>
    <property type="match status" value="1"/>
</dbReference>
<evidence type="ECO:0000259" key="4">
    <source>
        <dbReference type="PROSITE" id="PS50033"/>
    </source>
</evidence>
<dbReference type="Gene3D" id="3.10.20.90">
    <property type="entry name" value="Phosphatidylinositol 3-kinase Catalytic Subunit, Chain A, domain 1"/>
    <property type="match status" value="1"/>
</dbReference>
<dbReference type="SUPFAM" id="SSF54236">
    <property type="entry name" value="Ubiquitin-like"/>
    <property type="match status" value="1"/>
</dbReference>
<dbReference type="InterPro" id="IPR007135">
    <property type="entry name" value="Atg3/Atg10"/>
</dbReference>
<dbReference type="CDD" id="cd22249">
    <property type="entry name" value="UDM1_RNF168_RNF169-like"/>
    <property type="match status" value="1"/>
</dbReference>
<dbReference type="Gene3D" id="3.40.30.10">
    <property type="entry name" value="Glutaredoxin"/>
    <property type="match status" value="1"/>
</dbReference>
<feature type="domain" description="UBX" evidence="4">
    <location>
        <begin position="312"/>
        <end position="384"/>
    </location>
</feature>
<dbReference type="GO" id="GO:0005783">
    <property type="term" value="C:endoplasmic reticulum"/>
    <property type="evidence" value="ECO:0007669"/>
    <property type="project" value="TreeGrafter"/>
</dbReference>
<dbReference type="Pfam" id="PF03987">
    <property type="entry name" value="Autophagy_act_C"/>
    <property type="match status" value="1"/>
</dbReference>
<sequence length="584" mass="66345">MDGDGDDSYSTSNKNSVPKMDSTSQSSLDATVGESSNSLNKTTLDKGALQNDNQLPLVPTEFTSIQEAIQNLTAVFESRYGAQHAPFFQGSLLEAITEAFDSPGGGVEQRRPLAIYLHNDNAVAAHIFAQTVMSNVNVSNLLKCQFVLWAWDASLHDNKQSFFEWMDLANIGTIGNSIKMIPSSKYPLLIVLIKERGVIARADCIYGQDTAVMTTQKLIEALDQFQNIKQVDAEQERSRAERELFRREQSEEYHRGLAADKAKQEEQKRRKQLEQEEAEKRAQDEQKKQDHLNCLAKMLPTEPSVGDPQAITIRLRFPDGQSNSRRFRDCENVDMLLVYAATLGYDSDRYRIWTSDMPRKEIATLNPSKSFAQLNWTKREQLNVEEKCLFLALIVFWIIRPQIILDAFYVYPLNDLAGISMISSAKFVEDIKGICLQSTAIGMDNPWTLRKGDENAGGEGFWMEQTSFISSPLNGGPVKRNFSICFSETYGVPVFWFNFYDENGRLILFDQFQHFAFYSDDICPLMGESISQNEHPFLGIAFYNLHPCKTTELMRPLKPRNFVLSFLSTIGSLFRTNWPLTLFN</sequence>
<keyword evidence="2" id="KW-0072">Autophagy</keyword>
<evidence type="ECO:0000256" key="1">
    <source>
        <dbReference type="ARBA" id="ARBA00022786"/>
    </source>
</evidence>
<feature type="compositionally biased region" description="Polar residues" evidence="3">
    <location>
        <begin position="8"/>
        <end position="42"/>
    </location>
</feature>
<dbReference type="PANTHER" id="PTHR23322">
    <property type="entry name" value="FAS-ASSOCIATED PROTEIN"/>
    <property type="match status" value="1"/>
</dbReference>
<protein>
    <submittedName>
        <fullName evidence="6">UBX domain-containing protein</fullName>
    </submittedName>
</protein>
<dbReference type="SUPFAM" id="SSF52833">
    <property type="entry name" value="Thioredoxin-like"/>
    <property type="match status" value="1"/>
</dbReference>
<feature type="region of interest" description="Disordered" evidence="3">
    <location>
        <begin position="1"/>
        <end position="45"/>
    </location>
</feature>
<dbReference type="Proteomes" id="UP000887572">
    <property type="component" value="Unplaced"/>
</dbReference>
<dbReference type="InterPro" id="IPR050730">
    <property type="entry name" value="UBX_domain-protein"/>
</dbReference>
<evidence type="ECO:0000313" key="5">
    <source>
        <dbReference type="Proteomes" id="UP000887572"/>
    </source>
</evidence>
<dbReference type="InterPro" id="IPR001012">
    <property type="entry name" value="UBX_dom"/>
</dbReference>
<accession>A0A914H4Z4</accession>
<evidence type="ECO:0000256" key="3">
    <source>
        <dbReference type="SAM" id="MobiDB-lite"/>
    </source>
</evidence>
<dbReference type="GO" id="GO:0043130">
    <property type="term" value="F:ubiquitin binding"/>
    <property type="evidence" value="ECO:0007669"/>
    <property type="project" value="TreeGrafter"/>
</dbReference>
<dbReference type="WBParaSite" id="Gr19_v10_g13877.t1">
    <property type="protein sequence ID" value="Gr19_v10_g13877.t1"/>
    <property type="gene ID" value="Gr19_v10_g13877"/>
</dbReference>
<evidence type="ECO:0000313" key="6">
    <source>
        <dbReference type="WBParaSite" id="Gr19_v10_g13877.t1"/>
    </source>
</evidence>
<organism evidence="5 6">
    <name type="scientific">Globodera rostochiensis</name>
    <name type="common">Golden nematode worm</name>
    <name type="synonym">Heterodera rostochiensis</name>
    <dbReference type="NCBI Taxonomy" id="31243"/>
    <lineage>
        <taxon>Eukaryota</taxon>
        <taxon>Metazoa</taxon>
        <taxon>Ecdysozoa</taxon>
        <taxon>Nematoda</taxon>
        <taxon>Chromadorea</taxon>
        <taxon>Rhabditida</taxon>
        <taxon>Tylenchina</taxon>
        <taxon>Tylenchomorpha</taxon>
        <taxon>Tylenchoidea</taxon>
        <taxon>Heteroderidae</taxon>
        <taxon>Heteroderinae</taxon>
        <taxon>Globodera</taxon>
    </lineage>
</organism>
<keyword evidence="5" id="KW-1185">Reference proteome</keyword>
<dbReference type="InterPro" id="IPR006577">
    <property type="entry name" value="UAS"/>
</dbReference>
<dbReference type="PROSITE" id="PS50033">
    <property type="entry name" value="UBX"/>
    <property type="match status" value="1"/>
</dbReference>
<keyword evidence="1" id="KW-0833">Ubl conjugation pathway</keyword>
<evidence type="ECO:0000256" key="2">
    <source>
        <dbReference type="ARBA" id="ARBA00023006"/>
    </source>
</evidence>
<dbReference type="Gene3D" id="3.30.1460.50">
    <property type="match status" value="1"/>
</dbReference>